<dbReference type="Gene3D" id="3.90.280.10">
    <property type="entry name" value="PEBP-like"/>
    <property type="match status" value="1"/>
</dbReference>
<evidence type="ECO:0000313" key="2">
    <source>
        <dbReference type="EMBL" id="CAB4788270.1"/>
    </source>
</evidence>
<dbReference type="NCBIfam" id="TIGR00481">
    <property type="entry name" value="YbhB/YbcL family Raf kinase inhibitor-like protein"/>
    <property type="match status" value="1"/>
</dbReference>
<feature type="region of interest" description="Disordered" evidence="1">
    <location>
        <begin position="60"/>
        <end position="80"/>
    </location>
</feature>
<dbReference type="InterPro" id="IPR036610">
    <property type="entry name" value="PEBP-like_sf"/>
</dbReference>
<dbReference type="PANTHER" id="PTHR30289">
    <property type="entry name" value="UNCHARACTERIZED PROTEIN YBCL-RELATED"/>
    <property type="match status" value="1"/>
</dbReference>
<dbReference type="SUPFAM" id="SSF49777">
    <property type="entry name" value="PEBP-like"/>
    <property type="match status" value="1"/>
</dbReference>
<feature type="compositionally biased region" description="Acidic residues" evidence="1">
    <location>
        <begin position="68"/>
        <end position="80"/>
    </location>
</feature>
<protein>
    <submittedName>
        <fullName evidence="2">Unannotated protein</fullName>
    </submittedName>
</protein>
<evidence type="ECO:0000256" key="1">
    <source>
        <dbReference type="SAM" id="MobiDB-lite"/>
    </source>
</evidence>
<dbReference type="InterPro" id="IPR008914">
    <property type="entry name" value="PEBP"/>
</dbReference>
<dbReference type="EMBL" id="CAFAAI010000018">
    <property type="protein sequence ID" value="CAB4788270.1"/>
    <property type="molecule type" value="Genomic_DNA"/>
</dbReference>
<dbReference type="Pfam" id="PF01161">
    <property type="entry name" value="PBP"/>
    <property type="match status" value="1"/>
</dbReference>
<name>A0A6J6WTX3_9ZZZZ</name>
<dbReference type="CDD" id="cd00865">
    <property type="entry name" value="PEBP_bact_arch"/>
    <property type="match status" value="1"/>
</dbReference>
<gene>
    <name evidence="2" type="ORF">UFOPK2992_00210</name>
</gene>
<sequence>MLEHLGSCLVRLQRILISTVGCVLALSAFSACQSDGRTLRPANPSQNASVFTASTTTTVLDDSLQPSESDESDGSSEDLPAEDFELHTDAVVTDGDFINARYTCSGEGTAPAFGWTAVPDETASLALVVTDLDANDFVHWVIANIDPSTIAVPEGEVPVGAIEGTNGASTAAVPSVGWSPPCPPKGATHHYRFTLYALDQQIDLPTGSPSADILTIIDNSSLLAAQLTGVYTTP</sequence>
<organism evidence="2">
    <name type="scientific">freshwater metagenome</name>
    <dbReference type="NCBI Taxonomy" id="449393"/>
    <lineage>
        <taxon>unclassified sequences</taxon>
        <taxon>metagenomes</taxon>
        <taxon>ecological metagenomes</taxon>
    </lineage>
</organism>
<dbReference type="InterPro" id="IPR005247">
    <property type="entry name" value="YbhB_YbcL/LppC-like"/>
</dbReference>
<dbReference type="PANTHER" id="PTHR30289:SF1">
    <property type="entry name" value="PEBP (PHOSPHATIDYLETHANOLAMINE-BINDING PROTEIN) FAMILY PROTEIN"/>
    <property type="match status" value="1"/>
</dbReference>
<proteinExistence type="predicted"/>
<accession>A0A6J6WTX3</accession>
<dbReference type="AlphaFoldDB" id="A0A6J6WTX3"/>
<reference evidence="2" key="1">
    <citation type="submission" date="2020-05" db="EMBL/GenBank/DDBJ databases">
        <authorList>
            <person name="Chiriac C."/>
            <person name="Salcher M."/>
            <person name="Ghai R."/>
            <person name="Kavagutti S V."/>
        </authorList>
    </citation>
    <scope>NUCLEOTIDE SEQUENCE</scope>
</reference>